<evidence type="ECO:0000313" key="5">
    <source>
        <dbReference type="EMBL" id="ARU55882.1"/>
    </source>
</evidence>
<sequence length="121" mass="13060">MAKKSNKSSSLVYSTETGRLCPDCEYPVDECICDDTQKIPDGDGIVRLMLDTKGRKGAGVTLVKGVPVPLDELKTLCKDLKKKCGVGGAIKDHIIEIQGDKRTIIKAELEKRGMKVKLAGG</sequence>
<dbReference type="SUPFAM" id="SSF55159">
    <property type="entry name" value="eIF1-like"/>
    <property type="match status" value="1"/>
</dbReference>
<keyword evidence="5" id="KW-0396">Initiation factor</keyword>
<gene>
    <name evidence="5" type="ORF">OLMES_1808</name>
</gene>
<name>A0A1Y0I5X6_9GAMM</name>
<dbReference type="AlphaFoldDB" id="A0A1Y0I5X6"/>
<evidence type="ECO:0000256" key="1">
    <source>
        <dbReference type="ARBA" id="ARBA00005422"/>
    </source>
</evidence>
<dbReference type="RefSeq" id="WP_087460933.1">
    <property type="nucleotide sequence ID" value="NZ_CP021425.1"/>
</dbReference>
<dbReference type="PROSITE" id="PS50296">
    <property type="entry name" value="SUI1"/>
    <property type="match status" value="1"/>
</dbReference>
<dbReference type="FunFam" id="3.30.780.10:FF:000002">
    <property type="entry name" value="Stress response translation initiation inhibitor"/>
    <property type="match status" value="1"/>
</dbReference>
<dbReference type="GO" id="GO:0006417">
    <property type="term" value="P:regulation of translation"/>
    <property type="evidence" value="ECO:0007669"/>
    <property type="project" value="UniProtKB-KW"/>
</dbReference>
<comment type="similarity">
    <text evidence="1">Belongs to the SUI1 family.</text>
</comment>
<evidence type="ECO:0000259" key="4">
    <source>
        <dbReference type="PROSITE" id="PS50296"/>
    </source>
</evidence>
<evidence type="ECO:0000256" key="2">
    <source>
        <dbReference type="ARBA" id="ARBA00022845"/>
    </source>
</evidence>
<protein>
    <submittedName>
        <fullName evidence="5">Translation initiation factor Sui1</fullName>
    </submittedName>
</protein>
<dbReference type="CDD" id="cd11567">
    <property type="entry name" value="YciH_like"/>
    <property type="match status" value="1"/>
</dbReference>
<dbReference type="OrthoDB" id="9792915at2"/>
<keyword evidence="2" id="KW-0810">Translation regulation</keyword>
<organism evidence="5 6">
    <name type="scientific">Oleiphilus messinensis</name>
    <dbReference type="NCBI Taxonomy" id="141451"/>
    <lineage>
        <taxon>Bacteria</taxon>
        <taxon>Pseudomonadati</taxon>
        <taxon>Pseudomonadota</taxon>
        <taxon>Gammaproteobacteria</taxon>
        <taxon>Oceanospirillales</taxon>
        <taxon>Oleiphilaceae</taxon>
        <taxon>Oleiphilus</taxon>
    </lineage>
</organism>
<dbReference type="InterPro" id="IPR036877">
    <property type="entry name" value="SUI1_dom_sf"/>
</dbReference>
<proteinExistence type="inferred from homology"/>
<accession>A0A1Y0I5X6</accession>
<dbReference type="Pfam" id="PF01253">
    <property type="entry name" value="SUI1"/>
    <property type="match status" value="1"/>
</dbReference>
<dbReference type="EMBL" id="CP021425">
    <property type="protein sequence ID" value="ARU55882.1"/>
    <property type="molecule type" value="Genomic_DNA"/>
</dbReference>
<keyword evidence="6" id="KW-1185">Reference proteome</keyword>
<keyword evidence="3" id="KW-0648">Protein biosynthesis</keyword>
<dbReference type="Proteomes" id="UP000196027">
    <property type="component" value="Chromosome"/>
</dbReference>
<dbReference type="KEGG" id="ome:OLMES_1808"/>
<dbReference type="NCBIfam" id="NF005297">
    <property type="entry name" value="PRK06824.1"/>
    <property type="match status" value="1"/>
</dbReference>
<dbReference type="PIRSF" id="PIRSF037511">
    <property type="entry name" value="Transl_init_SUI1_pro"/>
    <property type="match status" value="1"/>
</dbReference>
<feature type="domain" description="SUI1" evidence="4">
    <location>
        <begin position="47"/>
        <end position="113"/>
    </location>
</feature>
<reference evidence="5 6" key="1">
    <citation type="submission" date="2017-05" db="EMBL/GenBank/DDBJ databases">
        <title>Genomic insights into alkan degradation activity of Oleiphilus messinensis.</title>
        <authorList>
            <person name="Kozyavkin S.A."/>
            <person name="Slesarev A.I."/>
            <person name="Golyshin P.N."/>
            <person name="Korzhenkov A."/>
            <person name="Golyshina O.N."/>
            <person name="Toshchakov S.V."/>
        </authorList>
    </citation>
    <scope>NUCLEOTIDE SEQUENCE [LARGE SCALE GENOMIC DNA]</scope>
    <source>
        <strain evidence="5 6">ME102</strain>
    </source>
</reference>
<dbReference type="InterPro" id="IPR001950">
    <property type="entry name" value="SUI1"/>
</dbReference>
<dbReference type="GO" id="GO:0003743">
    <property type="term" value="F:translation initiation factor activity"/>
    <property type="evidence" value="ECO:0007669"/>
    <property type="project" value="UniProtKB-KW"/>
</dbReference>
<evidence type="ECO:0000256" key="3">
    <source>
        <dbReference type="ARBA" id="ARBA00022917"/>
    </source>
</evidence>
<evidence type="ECO:0000313" key="6">
    <source>
        <dbReference type="Proteomes" id="UP000196027"/>
    </source>
</evidence>
<dbReference type="InterPro" id="IPR005872">
    <property type="entry name" value="SUI1_arc_bac"/>
</dbReference>
<dbReference type="Gene3D" id="3.30.780.10">
    <property type="entry name" value="SUI1-like domain"/>
    <property type="match status" value="1"/>
</dbReference>